<reference evidence="8 9" key="1">
    <citation type="journal article" date="2010" name="Nature">
        <title>The Ectocarpus genome and the independent evolution of multicellularity in brown algae.</title>
        <authorList>
            <person name="Cock J.M."/>
            <person name="Sterck L."/>
            <person name="Rouze P."/>
            <person name="Scornet D."/>
            <person name="Allen A.E."/>
            <person name="Amoutzias G."/>
            <person name="Anthouard V."/>
            <person name="Artiguenave F."/>
            <person name="Aury J.M."/>
            <person name="Badger J.H."/>
            <person name="Beszteri B."/>
            <person name="Billiau K."/>
            <person name="Bonnet E."/>
            <person name="Bothwell J.H."/>
            <person name="Bowler C."/>
            <person name="Boyen C."/>
            <person name="Brownlee C."/>
            <person name="Carrano C.J."/>
            <person name="Charrier B."/>
            <person name="Cho G.Y."/>
            <person name="Coelho S.M."/>
            <person name="Collen J."/>
            <person name="Corre E."/>
            <person name="Da Silva C."/>
            <person name="Delage L."/>
            <person name="Delaroque N."/>
            <person name="Dittami S.M."/>
            <person name="Doulbeau S."/>
            <person name="Elias M."/>
            <person name="Farnham G."/>
            <person name="Gachon C.M."/>
            <person name="Gschloessl B."/>
            <person name="Heesch S."/>
            <person name="Jabbari K."/>
            <person name="Jubin C."/>
            <person name="Kawai H."/>
            <person name="Kimura K."/>
            <person name="Kloareg B."/>
            <person name="Kupper F.C."/>
            <person name="Lang D."/>
            <person name="Le Bail A."/>
            <person name="Leblanc C."/>
            <person name="Lerouge P."/>
            <person name="Lohr M."/>
            <person name="Lopez P.J."/>
            <person name="Martens C."/>
            <person name="Maumus F."/>
            <person name="Michel G."/>
            <person name="Miranda-Saavedra D."/>
            <person name="Morales J."/>
            <person name="Moreau H."/>
            <person name="Motomura T."/>
            <person name="Nagasato C."/>
            <person name="Napoli C.A."/>
            <person name="Nelson D.R."/>
            <person name="Nyvall-Collen P."/>
            <person name="Peters A.F."/>
            <person name="Pommier C."/>
            <person name="Potin P."/>
            <person name="Poulain J."/>
            <person name="Quesneville H."/>
            <person name="Read B."/>
            <person name="Rensing S.A."/>
            <person name="Ritter A."/>
            <person name="Rousvoal S."/>
            <person name="Samanta M."/>
            <person name="Samson G."/>
            <person name="Schroeder D.C."/>
            <person name="Segurens B."/>
            <person name="Strittmatter M."/>
            <person name="Tonon T."/>
            <person name="Tregear J.W."/>
            <person name="Valentin K."/>
            <person name="von Dassow P."/>
            <person name="Yamagishi T."/>
            <person name="Van de Peer Y."/>
            <person name="Wincker P."/>
        </authorList>
    </citation>
    <scope>NUCLEOTIDE SEQUENCE [LARGE SCALE GENOMIC DNA]</scope>
    <source>
        <strain evidence="9">Ec32 / CCAP1310/4</strain>
    </source>
</reference>
<dbReference type="AlphaFoldDB" id="D7G993"/>
<keyword evidence="9" id="KW-1185">Reference proteome</keyword>
<feature type="domain" description="Matrin-type" evidence="7">
    <location>
        <begin position="113"/>
        <end position="144"/>
    </location>
</feature>
<dbReference type="Pfam" id="PF11931">
    <property type="entry name" value="SF3a60_Prp9_C"/>
    <property type="match status" value="1"/>
</dbReference>
<evidence type="ECO:0000256" key="3">
    <source>
        <dbReference type="ARBA" id="ARBA00022771"/>
    </source>
</evidence>
<dbReference type="EMBL" id="FN649760">
    <property type="protein sequence ID" value="CBJ34089.1"/>
    <property type="molecule type" value="Genomic_DNA"/>
</dbReference>
<evidence type="ECO:0000256" key="1">
    <source>
        <dbReference type="ARBA" id="ARBA00004123"/>
    </source>
</evidence>
<accession>D7G993</accession>
<dbReference type="GO" id="GO:0003723">
    <property type="term" value="F:RNA binding"/>
    <property type="evidence" value="ECO:0007669"/>
    <property type="project" value="InterPro"/>
</dbReference>
<dbReference type="InterPro" id="IPR024598">
    <property type="entry name" value="SF3a60/Prp9_C"/>
</dbReference>
<gene>
    <name evidence="8" type="ORF">Esi_0969_0001</name>
</gene>
<proteinExistence type="predicted"/>
<protein>
    <recommendedName>
        <fullName evidence="7">Matrin-type domain-containing protein</fullName>
    </recommendedName>
</protein>
<dbReference type="OrthoDB" id="2160351at2759"/>
<keyword evidence="5" id="KW-0539">Nucleus</keyword>
<keyword evidence="3" id="KW-0863">Zinc-finger</keyword>
<evidence type="ECO:0000259" key="7">
    <source>
        <dbReference type="PROSITE" id="PS50171"/>
    </source>
</evidence>
<evidence type="ECO:0000313" key="9">
    <source>
        <dbReference type="Proteomes" id="UP000002630"/>
    </source>
</evidence>
<keyword evidence="4" id="KW-0862">Zinc</keyword>
<comment type="subcellular location">
    <subcellularLocation>
        <location evidence="1">Nucleus</location>
    </subcellularLocation>
</comment>
<dbReference type="InParanoid" id="D7G993"/>
<evidence type="ECO:0000313" key="8">
    <source>
        <dbReference type="EMBL" id="CBJ34089.1"/>
    </source>
</evidence>
<dbReference type="GO" id="GO:0005681">
    <property type="term" value="C:spliceosomal complex"/>
    <property type="evidence" value="ECO:0007669"/>
    <property type="project" value="InterPro"/>
</dbReference>
<dbReference type="GO" id="GO:0008270">
    <property type="term" value="F:zinc ion binding"/>
    <property type="evidence" value="ECO:0007669"/>
    <property type="project" value="UniProtKB-KW"/>
</dbReference>
<dbReference type="InterPro" id="IPR051421">
    <property type="entry name" value="RNA_Proc_DNA_Dmg_Regulator"/>
</dbReference>
<dbReference type="InterPro" id="IPR000690">
    <property type="entry name" value="Matrin/U1-C_Znf_C2H2"/>
</dbReference>
<feature type="region of interest" description="Disordered" evidence="6">
    <location>
        <begin position="40"/>
        <end position="85"/>
    </location>
</feature>
<name>D7G993_ECTSI</name>
<dbReference type="PANTHER" id="PTHR12786:SF2">
    <property type="entry name" value="SPLICING FACTOR 3A SUBUNIT 3"/>
    <property type="match status" value="1"/>
</dbReference>
<sequence length="208" mass="24369">MLVTIFPPFFFAFTPVIGSGHGVKKVKALLEVQTDTLESTKRQVDKKHTRTVEERDQEIQEEEQGALPEFNEEEEEESDEEGPIYNPLNLPLGWDGKPIPYWLYKLHGLGVEFKCEICGDFSYKGRRNFDRHFQEWRHAHGMRCLGIPNTKHFHDIVLIQDARDLYAKIKDSLDKEQWNPEDNEEYEDGEGNVLNRRTYEDLARQGLM</sequence>
<evidence type="ECO:0000256" key="2">
    <source>
        <dbReference type="ARBA" id="ARBA00022723"/>
    </source>
</evidence>
<dbReference type="eggNOG" id="KOG2636">
    <property type="taxonomic scope" value="Eukaryota"/>
</dbReference>
<organism evidence="8 9">
    <name type="scientific">Ectocarpus siliculosus</name>
    <name type="common">Brown alga</name>
    <name type="synonym">Conferva siliculosa</name>
    <dbReference type="NCBI Taxonomy" id="2880"/>
    <lineage>
        <taxon>Eukaryota</taxon>
        <taxon>Sar</taxon>
        <taxon>Stramenopiles</taxon>
        <taxon>Ochrophyta</taxon>
        <taxon>PX clade</taxon>
        <taxon>Phaeophyceae</taxon>
        <taxon>Ectocarpales</taxon>
        <taxon>Ectocarpaceae</taxon>
        <taxon>Ectocarpus</taxon>
    </lineage>
</organism>
<evidence type="ECO:0000256" key="4">
    <source>
        <dbReference type="ARBA" id="ARBA00022833"/>
    </source>
</evidence>
<dbReference type="PROSITE" id="PS50171">
    <property type="entry name" value="ZF_MATRIN"/>
    <property type="match status" value="1"/>
</dbReference>
<evidence type="ECO:0000256" key="5">
    <source>
        <dbReference type="ARBA" id="ARBA00023242"/>
    </source>
</evidence>
<dbReference type="GO" id="GO:0000398">
    <property type="term" value="P:mRNA splicing, via spliceosome"/>
    <property type="evidence" value="ECO:0007669"/>
    <property type="project" value="InterPro"/>
</dbReference>
<dbReference type="PANTHER" id="PTHR12786">
    <property type="entry name" value="SPLICING FACTOR SF3A-RELATED"/>
    <property type="match status" value="1"/>
</dbReference>
<dbReference type="STRING" id="2880.D7G993"/>
<feature type="compositionally biased region" description="Acidic residues" evidence="6">
    <location>
        <begin position="59"/>
        <end position="82"/>
    </location>
</feature>
<dbReference type="Proteomes" id="UP000002630">
    <property type="component" value="Unassembled WGS sequence"/>
</dbReference>
<evidence type="ECO:0000256" key="6">
    <source>
        <dbReference type="SAM" id="MobiDB-lite"/>
    </source>
</evidence>
<keyword evidence="2" id="KW-0479">Metal-binding</keyword>